<gene>
    <name evidence="3" type="ORF">MM59RIKEN_04550</name>
</gene>
<evidence type="ECO:0000313" key="4">
    <source>
        <dbReference type="Proteomes" id="UP000679848"/>
    </source>
</evidence>
<evidence type="ECO:0000313" key="3">
    <source>
        <dbReference type="EMBL" id="BCK83136.1"/>
    </source>
</evidence>
<dbReference type="Proteomes" id="UP000679848">
    <property type="component" value="Chromosome"/>
</dbReference>
<dbReference type="InterPro" id="IPR001387">
    <property type="entry name" value="Cro/C1-type_HTH"/>
</dbReference>
<accession>A0A810QBN3</accession>
<dbReference type="EMBL" id="AP023420">
    <property type="protein sequence ID" value="BCK83136.1"/>
    <property type="molecule type" value="Genomic_DNA"/>
</dbReference>
<dbReference type="PROSITE" id="PS50943">
    <property type="entry name" value="HTH_CROC1"/>
    <property type="match status" value="1"/>
</dbReference>
<dbReference type="Pfam" id="PF01381">
    <property type="entry name" value="HTH_3"/>
    <property type="match status" value="1"/>
</dbReference>
<proteinExistence type="predicted"/>
<evidence type="ECO:0000259" key="2">
    <source>
        <dbReference type="PROSITE" id="PS50943"/>
    </source>
</evidence>
<evidence type="ECO:0000256" key="1">
    <source>
        <dbReference type="ARBA" id="ARBA00023125"/>
    </source>
</evidence>
<sequence>MENIFKDRIRALRQERGETQAQVAAAIGVAESHYQRFERGANLPNLENAWKLADHFGASMDYLVGRSDQR</sequence>
<reference evidence="3" key="1">
    <citation type="submission" date="2020-09" db="EMBL/GenBank/DDBJ databases">
        <title>New species isolated from human feces.</title>
        <authorList>
            <person name="Kitahara M."/>
            <person name="Shigeno Y."/>
            <person name="Shime M."/>
            <person name="Matsumoto Y."/>
            <person name="Nakamura S."/>
            <person name="Motooka D."/>
            <person name="Fukuoka S."/>
            <person name="Nishikawa H."/>
            <person name="Benno Y."/>
        </authorList>
    </citation>
    <scope>NUCLEOTIDE SEQUENCE</scope>
    <source>
        <strain evidence="3">MM59</strain>
    </source>
</reference>
<dbReference type="InterPro" id="IPR010982">
    <property type="entry name" value="Lambda_DNA-bd_dom_sf"/>
</dbReference>
<dbReference type="CDD" id="cd00093">
    <property type="entry name" value="HTH_XRE"/>
    <property type="match status" value="1"/>
</dbReference>
<dbReference type="PANTHER" id="PTHR46558:SF11">
    <property type="entry name" value="HTH-TYPE TRANSCRIPTIONAL REGULATOR XRE"/>
    <property type="match status" value="1"/>
</dbReference>
<dbReference type="Gene3D" id="1.10.260.40">
    <property type="entry name" value="lambda repressor-like DNA-binding domains"/>
    <property type="match status" value="1"/>
</dbReference>
<dbReference type="PANTHER" id="PTHR46558">
    <property type="entry name" value="TRACRIPTIONAL REGULATORY PROTEIN-RELATED-RELATED"/>
    <property type="match status" value="1"/>
</dbReference>
<keyword evidence="4" id="KW-1185">Reference proteome</keyword>
<dbReference type="SMART" id="SM00530">
    <property type="entry name" value="HTH_XRE"/>
    <property type="match status" value="1"/>
</dbReference>
<name>A0A810QBN3_9FIRM</name>
<dbReference type="AlphaFoldDB" id="A0A810QBN3"/>
<keyword evidence="1" id="KW-0238">DNA-binding</keyword>
<feature type="domain" description="HTH cro/C1-type" evidence="2">
    <location>
        <begin position="9"/>
        <end position="63"/>
    </location>
</feature>
<organism evidence="3 4">
    <name type="scientific">Pusillibacter faecalis</name>
    <dbReference type="NCBI Taxonomy" id="2714358"/>
    <lineage>
        <taxon>Bacteria</taxon>
        <taxon>Bacillati</taxon>
        <taxon>Bacillota</taxon>
        <taxon>Clostridia</taxon>
        <taxon>Eubacteriales</taxon>
        <taxon>Oscillospiraceae</taxon>
        <taxon>Pusillibacter</taxon>
    </lineage>
</organism>
<dbReference type="SUPFAM" id="SSF47413">
    <property type="entry name" value="lambda repressor-like DNA-binding domains"/>
    <property type="match status" value="1"/>
</dbReference>
<dbReference type="RefSeq" id="WP_187031636.1">
    <property type="nucleotide sequence ID" value="NZ_AP023420.1"/>
</dbReference>
<protein>
    <recommendedName>
        <fullName evidence="2">HTH cro/C1-type domain-containing protein</fullName>
    </recommendedName>
</protein>
<dbReference type="KEGG" id="pfaa:MM59RIKEN_04550"/>
<dbReference type="GO" id="GO:0003677">
    <property type="term" value="F:DNA binding"/>
    <property type="evidence" value="ECO:0007669"/>
    <property type="project" value="UniProtKB-KW"/>
</dbReference>